<evidence type="ECO:0000313" key="1">
    <source>
        <dbReference type="EMBL" id="RRT48101.1"/>
    </source>
</evidence>
<dbReference type="Proteomes" id="UP000287651">
    <property type="component" value="Unassembled WGS sequence"/>
</dbReference>
<sequence>MRGPLNLYKPYKFKFIINISLVTKCTYTTKTYQPIKIRRNLLTFLHLSPILTFSMNDKLT</sequence>
<accession>A0A426Y8P5</accession>
<reference evidence="1 2" key="1">
    <citation type="journal article" date="2014" name="Agronomy (Basel)">
        <title>A Draft Genome Sequence for Ensete ventricosum, the Drought-Tolerant Tree Against Hunger.</title>
        <authorList>
            <person name="Harrison J."/>
            <person name="Moore K.A."/>
            <person name="Paszkiewicz K."/>
            <person name="Jones T."/>
            <person name="Grant M."/>
            <person name="Ambacheew D."/>
            <person name="Muzemil S."/>
            <person name="Studholme D.J."/>
        </authorList>
    </citation>
    <scope>NUCLEOTIDE SEQUENCE [LARGE SCALE GENOMIC DNA]</scope>
</reference>
<name>A0A426Y8P5_ENSVE</name>
<gene>
    <name evidence="1" type="ORF">B296_00029333</name>
</gene>
<organism evidence="1 2">
    <name type="scientific">Ensete ventricosum</name>
    <name type="common">Abyssinian banana</name>
    <name type="synonym">Musa ensete</name>
    <dbReference type="NCBI Taxonomy" id="4639"/>
    <lineage>
        <taxon>Eukaryota</taxon>
        <taxon>Viridiplantae</taxon>
        <taxon>Streptophyta</taxon>
        <taxon>Embryophyta</taxon>
        <taxon>Tracheophyta</taxon>
        <taxon>Spermatophyta</taxon>
        <taxon>Magnoliopsida</taxon>
        <taxon>Liliopsida</taxon>
        <taxon>Zingiberales</taxon>
        <taxon>Musaceae</taxon>
        <taxon>Ensete</taxon>
    </lineage>
</organism>
<proteinExistence type="predicted"/>
<comment type="caution">
    <text evidence="1">The sequence shown here is derived from an EMBL/GenBank/DDBJ whole genome shotgun (WGS) entry which is preliminary data.</text>
</comment>
<dbReference type="EMBL" id="AMZH03014157">
    <property type="protein sequence ID" value="RRT48101.1"/>
    <property type="molecule type" value="Genomic_DNA"/>
</dbReference>
<dbReference type="AlphaFoldDB" id="A0A426Y8P5"/>
<protein>
    <submittedName>
        <fullName evidence="1">Uncharacterized protein</fullName>
    </submittedName>
</protein>
<evidence type="ECO:0000313" key="2">
    <source>
        <dbReference type="Proteomes" id="UP000287651"/>
    </source>
</evidence>